<comment type="function">
    <text evidence="11">Component of the F(0) channel, it forms part of the peripheral stalk, linking F(1) to F(0). The b'-subunit is a diverged and duplicated form of b found in plants and photosynthetic bacteria.</text>
</comment>
<evidence type="ECO:0000256" key="7">
    <source>
        <dbReference type="ARBA" id="ARBA00023065"/>
    </source>
</evidence>
<reference evidence="15 16" key="1">
    <citation type="submission" date="2019-10" db="EMBL/GenBank/DDBJ databases">
        <title>New species of Slilvanegrellaceae.</title>
        <authorList>
            <person name="Pitt A."/>
            <person name="Hahn M.W."/>
        </authorList>
    </citation>
    <scope>NUCLEOTIDE SEQUENCE [LARGE SCALE GENOMIC DNA]</scope>
    <source>
        <strain evidence="15 16">SP-Ram-0.45-NSY-1</strain>
    </source>
</reference>
<evidence type="ECO:0000256" key="2">
    <source>
        <dbReference type="ARBA" id="ARBA00022448"/>
    </source>
</evidence>
<dbReference type="Pfam" id="PF00430">
    <property type="entry name" value="ATP-synt_B"/>
    <property type="match status" value="1"/>
</dbReference>
<dbReference type="EMBL" id="WFLM01000003">
    <property type="protein sequence ID" value="KAB8038866.1"/>
    <property type="molecule type" value="Genomic_DNA"/>
</dbReference>
<evidence type="ECO:0000256" key="5">
    <source>
        <dbReference type="ARBA" id="ARBA00022781"/>
    </source>
</evidence>
<keyword evidence="5 13" id="KW-0375">Hydrogen ion transport</keyword>
<evidence type="ECO:0000313" key="16">
    <source>
        <dbReference type="Proteomes" id="UP000437748"/>
    </source>
</evidence>
<feature type="coiled-coil region" evidence="14">
    <location>
        <begin position="205"/>
        <end position="253"/>
    </location>
</feature>
<dbReference type="PANTHER" id="PTHR33445">
    <property type="entry name" value="ATP SYNTHASE SUBUNIT B', CHLOROPLASTIC"/>
    <property type="match status" value="1"/>
</dbReference>
<evidence type="ECO:0000256" key="10">
    <source>
        <dbReference type="ARBA" id="ARBA00025198"/>
    </source>
</evidence>
<keyword evidence="8 13" id="KW-0472">Membrane</keyword>
<gene>
    <name evidence="13" type="primary">atpF</name>
    <name evidence="15" type="ORF">GCL60_08395</name>
</gene>
<keyword evidence="9 13" id="KW-0066">ATP synthesis</keyword>
<comment type="similarity">
    <text evidence="1 13">Belongs to the ATPase B chain family.</text>
</comment>
<comment type="function">
    <text evidence="10 13">F(1)F(0) ATP synthase produces ATP from ADP in the presence of a proton or sodium gradient. F-type ATPases consist of two structural domains, F(1) containing the extramembraneous catalytic core and F(0) containing the membrane proton channel, linked together by a central stalk and a peripheral stalk. During catalysis, ATP synthesis in the catalytic domain of F(1) is coupled via a rotary mechanism of the central stalk subunits to proton translocation.</text>
</comment>
<comment type="subunit">
    <text evidence="13">F-type ATPases have 2 components, F(1) - the catalytic core - and F(0) - the membrane proton channel. F(1) has five subunits: alpha(3), beta(3), gamma(1), delta(1), epsilon(1). F(0) has three main subunits: a(1), b(2) and c(10-14). The alpha and beta chains form an alternating ring which encloses part of the gamma chain. F(1) is attached to F(0) by a central stalk formed by the gamma and epsilon chains, while a peripheral stalk is formed by the delta and b chains.</text>
</comment>
<evidence type="ECO:0000256" key="1">
    <source>
        <dbReference type="ARBA" id="ARBA00005513"/>
    </source>
</evidence>
<dbReference type="InterPro" id="IPR050059">
    <property type="entry name" value="ATP_synthase_B_chain"/>
</dbReference>
<evidence type="ECO:0000256" key="13">
    <source>
        <dbReference type="HAMAP-Rule" id="MF_01398"/>
    </source>
</evidence>
<dbReference type="GO" id="GO:0046933">
    <property type="term" value="F:proton-transporting ATP synthase activity, rotational mechanism"/>
    <property type="evidence" value="ECO:0007669"/>
    <property type="project" value="UniProtKB-UniRule"/>
</dbReference>
<proteinExistence type="inferred from homology"/>
<dbReference type="AlphaFoldDB" id="A0A6N6VTI8"/>
<evidence type="ECO:0000256" key="11">
    <source>
        <dbReference type="ARBA" id="ARBA00025614"/>
    </source>
</evidence>
<keyword evidence="13" id="KW-1003">Cell membrane</keyword>
<dbReference type="Proteomes" id="UP000437748">
    <property type="component" value="Unassembled WGS sequence"/>
</dbReference>
<feature type="transmembrane region" description="Helical" evidence="13">
    <location>
        <begin position="20"/>
        <end position="42"/>
    </location>
</feature>
<keyword evidence="6 13" id="KW-1133">Transmembrane helix</keyword>
<evidence type="ECO:0000256" key="14">
    <source>
        <dbReference type="SAM" id="Coils"/>
    </source>
</evidence>
<evidence type="ECO:0000256" key="12">
    <source>
        <dbReference type="ARBA" id="ARBA00037847"/>
    </source>
</evidence>
<dbReference type="GO" id="GO:0046961">
    <property type="term" value="F:proton-transporting ATPase activity, rotational mechanism"/>
    <property type="evidence" value="ECO:0007669"/>
    <property type="project" value="TreeGrafter"/>
</dbReference>
<feature type="transmembrane region" description="Helical" evidence="13">
    <location>
        <begin position="143"/>
        <end position="162"/>
    </location>
</feature>
<evidence type="ECO:0000256" key="6">
    <source>
        <dbReference type="ARBA" id="ARBA00022989"/>
    </source>
</evidence>
<keyword evidence="16" id="KW-1185">Reference proteome</keyword>
<comment type="caution">
    <text evidence="15">The sequence shown here is derived from an EMBL/GenBank/DDBJ whole genome shotgun (WGS) entry which is preliminary data.</text>
</comment>
<keyword evidence="2 13" id="KW-0813">Transport</keyword>
<dbReference type="CDD" id="cd06503">
    <property type="entry name" value="ATP-synt_Fo_b"/>
    <property type="match status" value="2"/>
</dbReference>
<evidence type="ECO:0000313" key="15">
    <source>
        <dbReference type="EMBL" id="KAB8038866.1"/>
    </source>
</evidence>
<comment type="subcellular location">
    <subcellularLocation>
        <location evidence="13">Cell membrane</location>
        <topology evidence="13">Single-pass membrane protein</topology>
    </subcellularLocation>
    <subcellularLocation>
        <location evidence="12">Endomembrane system</location>
        <topology evidence="12">Single-pass membrane protein</topology>
    </subcellularLocation>
</comment>
<evidence type="ECO:0000256" key="4">
    <source>
        <dbReference type="ARBA" id="ARBA00022692"/>
    </source>
</evidence>
<keyword evidence="7 13" id="KW-0406">Ion transport</keyword>
<dbReference type="GO" id="GO:0012505">
    <property type="term" value="C:endomembrane system"/>
    <property type="evidence" value="ECO:0007669"/>
    <property type="project" value="UniProtKB-SubCell"/>
</dbReference>
<evidence type="ECO:0000256" key="9">
    <source>
        <dbReference type="ARBA" id="ARBA00023310"/>
    </source>
</evidence>
<sequence length="335" mass="37460">MAGSLDIYPFHDTEGAIRFGIQIGIFLVGVIIAQKLIIGPAIKLHIERKRRTIGATEASRLENDRAKKLEMEYLAQLKKGAEEAKSLRAQEISAAQKAANKLISENQKKADAYLNEVRDHLSSEINQAKSNLPSQVKDLVSTIYKKIGVALLLAIIGYKGFIESSPALAASGTGETSFWYSVFWPYFQFVIYIGALVLFARKPIAAMLDKNRNELRARLSEAKEASILAERKVKEYEAQIASLEKEIAELKEQSLFDAKIERDKIMSDAAKVSESILKDAERAAKELITRSKEEIRQELFNLALHEVEKSLTPEQLHTLDSKLKSETIDGIKTLN</sequence>
<feature type="transmembrane region" description="Helical" evidence="13">
    <location>
        <begin position="182"/>
        <end position="200"/>
    </location>
</feature>
<comment type="caution">
    <text evidence="13">Lacks conserved residue(s) required for the propagation of feature annotation.</text>
</comment>
<keyword evidence="4 13" id="KW-0812">Transmembrane</keyword>
<name>A0A6N6VTI8_9BACT</name>
<dbReference type="HAMAP" id="MF_01398">
    <property type="entry name" value="ATP_synth_b_bprime"/>
    <property type="match status" value="1"/>
</dbReference>
<dbReference type="InterPro" id="IPR002146">
    <property type="entry name" value="ATP_synth_b/b'su_bac/chlpt"/>
</dbReference>
<dbReference type="PANTHER" id="PTHR33445:SF2">
    <property type="entry name" value="ATP SYNTHASE SUBUNIT B', CHLOROPLASTIC"/>
    <property type="match status" value="1"/>
</dbReference>
<dbReference type="RefSeq" id="WP_153420263.1">
    <property type="nucleotide sequence ID" value="NZ_WFLM01000003.1"/>
</dbReference>
<evidence type="ECO:0000256" key="8">
    <source>
        <dbReference type="ARBA" id="ARBA00023136"/>
    </source>
</evidence>
<protein>
    <recommendedName>
        <fullName evidence="13">ATP synthase subunit b</fullName>
    </recommendedName>
    <alternativeName>
        <fullName evidence="13">ATP synthase F(0) sector subunit b</fullName>
    </alternativeName>
    <alternativeName>
        <fullName evidence="13">ATPase subunit I</fullName>
    </alternativeName>
    <alternativeName>
        <fullName evidence="13">F-type ATPase subunit b</fullName>
        <shortName evidence="13">F-ATPase subunit b</shortName>
    </alternativeName>
</protein>
<organism evidence="15 16">
    <name type="scientific">Silvanigrella paludirubra</name>
    <dbReference type="NCBI Taxonomy" id="2499159"/>
    <lineage>
        <taxon>Bacteria</taxon>
        <taxon>Pseudomonadati</taxon>
        <taxon>Bdellovibrionota</taxon>
        <taxon>Oligoflexia</taxon>
        <taxon>Silvanigrellales</taxon>
        <taxon>Silvanigrellaceae</taxon>
        <taxon>Silvanigrella</taxon>
    </lineage>
</organism>
<keyword evidence="3 13" id="KW-0138">CF(0)</keyword>
<dbReference type="GO" id="GO:0045259">
    <property type="term" value="C:proton-transporting ATP synthase complex"/>
    <property type="evidence" value="ECO:0007669"/>
    <property type="project" value="UniProtKB-KW"/>
</dbReference>
<dbReference type="GO" id="GO:0005886">
    <property type="term" value="C:plasma membrane"/>
    <property type="evidence" value="ECO:0007669"/>
    <property type="project" value="UniProtKB-SubCell"/>
</dbReference>
<evidence type="ECO:0000256" key="3">
    <source>
        <dbReference type="ARBA" id="ARBA00022547"/>
    </source>
</evidence>
<dbReference type="OrthoDB" id="5291219at2"/>
<keyword evidence="14" id="KW-0175">Coiled coil</keyword>
<accession>A0A6N6VTI8</accession>